<dbReference type="SUPFAM" id="SSF75304">
    <property type="entry name" value="Amidase signature (AS) enzymes"/>
    <property type="match status" value="1"/>
</dbReference>
<keyword evidence="3" id="KW-0378">Hydrolase</keyword>
<sequence>MSMVNNFRIKYLFQWLIPLAVFACEGSDEKENSAEEFAYEEWGIEDFQEGYANGTLTVRAVVTAYLERIAAIDQSGPELNAVLQINPDALKIADSLDRLQASGQATGALFGIPVLLKDNLDTQDAMATTAGSRALAGSQPLEDSFVAKKLRQSGAVILGKANLSEWANFRGELSSSGWSGLGGQTKNPYFLDRNPCGSSSGSAVAVSANLTVLAIGTETNGSIVCPSHANGIVGIKPTVGLVSRSGVIPISDTQDTPGPMARTVKDAAMALGSLVGVDPEDEKTLASAGNYSLDYVQFLNKDGLKGKRIGWFKGPSGRHFKVDKLMEEAAAHMEKEGAVIIPIERIEPPGTGAHSLQVMLYEYKDGLNRYFAALGPDAPIKNLEELIAFNKNDSIELKHYNQLYLEQAQEKGSLEEDAYREALTSLLRMSREEGIDKVLEEHELDALIAPTGGPAWKTDRINGDAFHLGSSSPAAHAGYPNITLPMGFIDGLPVGISIFGTAWSEPVLLEIAYGYEQGTQFRKPPTFR</sequence>
<feature type="signal peptide" evidence="1">
    <location>
        <begin position="1"/>
        <end position="23"/>
    </location>
</feature>
<evidence type="ECO:0000313" key="3">
    <source>
        <dbReference type="EMBL" id="MDN3686432.1"/>
    </source>
</evidence>
<dbReference type="Proteomes" id="UP001236663">
    <property type="component" value="Unassembled WGS sequence"/>
</dbReference>
<comment type="caution">
    <text evidence="3">The sequence shown here is derived from an EMBL/GenBank/DDBJ whole genome shotgun (WGS) entry which is preliminary data.</text>
</comment>
<gene>
    <name evidence="3" type="ORF">QWZ15_01215</name>
</gene>
<feature type="chain" id="PRO_5046351930" evidence="1">
    <location>
        <begin position="24"/>
        <end position="528"/>
    </location>
</feature>
<dbReference type="Gene3D" id="3.90.1300.10">
    <property type="entry name" value="Amidase signature (AS) domain"/>
    <property type="match status" value="1"/>
</dbReference>
<keyword evidence="4" id="KW-1185">Reference proteome</keyword>
<accession>A0ABT8C265</accession>
<dbReference type="NCBIfam" id="NF005300">
    <property type="entry name" value="PRK06828.1"/>
    <property type="match status" value="1"/>
</dbReference>
<protein>
    <submittedName>
        <fullName evidence="3">Amidase</fullName>
        <ecNumber evidence="3">3.5.1.4</ecNumber>
    </submittedName>
</protein>
<dbReference type="EMBL" id="JAUFQS010000003">
    <property type="protein sequence ID" value="MDN3686432.1"/>
    <property type="molecule type" value="Genomic_DNA"/>
</dbReference>
<dbReference type="GO" id="GO:0004040">
    <property type="term" value="F:amidase activity"/>
    <property type="evidence" value="ECO:0007669"/>
    <property type="project" value="UniProtKB-EC"/>
</dbReference>
<reference evidence="4" key="1">
    <citation type="journal article" date="2019" name="Int. J. Syst. Evol. Microbiol.">
        <title>The Global Catalogue of Microorganisms (GCM) 10K type strain sequencing project: providing services to taxonomists for standard genome sequencing and annotation.</title>
        <authorList>
            <consortium name="The Broad Institute Genomics Platform"/>
            <consortium name="The Broad Institute Genome Sequencing Center for Infectious Disease"/>
            <person name="Wu L."/>
            <person name="Ma J."/>
        </authorList>
    </citation>
    <scope>NUCLEOTIDE SEQUENCE [LARGE SCALE GENOMIC DNA]</scope>
    <source>
        <strain evidence="4">CECT 7706</strain>
    </source>
</reference>
<dbReference type="InterPro" id="IPR036928">
    <property type="entry name" value="AS_sf"/>
</dbReference>
<proteinExistence type="predicted"/>
<dbReference type="InterPro" id="IPR023631">
    <property type="entry name" value="Amidase_dom"/>
</dbReference>
<dbReference type="EC" id="3.5.1.4" evidence="3"/>
<evidence type="ECO:0000259" key="2">
    <source>
        <dbReference type="Pfam" id="PF01425"/>
    </source>
</evidence>
<dbReference type="PANTHER" id="PTHR42678:SF34">
    <property type="entry name" value="OS04G0183300 PROTEIN"/>
    <property type="match status" value="1"/>
</dbReference>
<dbReference type="RefSeq" id="WP_163384599.1">
    <property type="nucleotide sequence ID" value="NZ_JAUFQS010000003.1"/>
</dbReference>
<evidence type="ECO:0000256" key="1">
    <source>
        <dbReference type="SAM" id="SignalP"/>
    </source>
</evidence>
<organism evidence="3 4">
    <name type="scientific">Cyclobacterium jeungdonense</name>
    <dbReference type="NCBI Taxonomy" id="708087"/>
    <lineage>
        <taxon>Bacteria</taxon>
        <taxon>Pseudomonadati</taxon>
        <taxon>Bacteroidota</taxon>
        <taxon>Cytophagia</taxon>
        <taxon>Cytophagales</taxon>
        <taxon>Cyclobacteriaceae</taxon>
        <taxon>Cyclobacterium</taxon>
    </lineage>
</organism>
<evidence type="ECO:0000313" key="4">
    <source>
        <dbReference type="Proteomes" id="UP001236663"/>
    </source>
</evidence>
<name>A0ABT8C265_9BACT</name>
<keyword evidence="1" id="KW-0732">Signal</keyword>
<dbReference type="PANTHER" id="PTHR42678">
    <property type="entry name" value="AMIDASE"/>
    <property type="match status" value="1"/>
</dbReference>
<feature type="domain" description="Amidase" evidence="2">
    <location>
        <begin position="61"/>
        <end position="509"/>
    </location>
</feature>
<dbReference type="NCBIfam" id="NF006006">
    <property type="entry name" value="PRK08137.1"/>
    <property type="match status" value="1"/>
</dbReference>
<dbReference type="Pfam" id="PF01425">
    <property type="entry name" value="Amidase"/>
    <property type="match status" value="1"/>
</dbReference>